<keyword evidence="3" id="KW-0964">Secreted</keyword>
<reference evidence="10 11" key="1">
    <citation type="submission" date="2024-03" db="EMBL/GenBank/DDBJ databases">
        <title>The genome assembly and annotation of the cricket Gryllus longicercus Weissman &amp; Gray.</title>
        <authorList>
            <person name="Szrajer S."/>
            <person name="Gray D."/>
            <person name="Ylla G."/>
        </authorList>
    </citation>
    <scope>NUCLEOTIDE SEQUENCE [LARGE SCALE GENOMIC DNA]</scope>
    <source>
        <strain evidence="10">DAG 2021-001</strain>
        <tissue evidence="10">Whole body minus gut</tissue>
    </source>
</reference>
<dbReference type="GO" id="GO:0019172">
    <property type="term" value="F:glyoxalase III activity"/>
    <property type="evidence" value="ECO:0007669"/>
    <property type="project" value="TreeGrafter"/>
</dbReference>
<evidence type="ECO:0000313" key="10">
    <source>
        <dbReference type="EMBL" id="KAK7865399.1"/>
    </source>
</evidence>
<gene>
    <name evidence="10" type="ORF">R5R35_001880</name>
</gene>
<dbReference type="EMBL" id="JAZDUA010000178">
    <property type="protein sequence ID" value="KAK7865399.1"/>
    <property type="molecule type" value="Genomic_DNA"/>
</dbReference>
<dbReference type="InterPro" id="IPR050325">
    <property type="entry name" value="Prot/Nucl_acid_deglycase"/>
</dbReference>
<comment type="caution">
    <text evidence="10">The sequence shown here is derived from an EMBL/GenBank/DDBJ whole genome shotgun (WGS) entry which is preliminary data.</text>
</comment>
<name>A0AAN9VI56_9ORTH</name>
<accession>A0AAN9VI56</accession>
<evidence type="ECO:0000256" key="4">
    <source>
        <dbReference type="ARBA" id="ARBA00022729"/>
    </source>
</evidence>
<evidence type="ECO:0000256" key="2">
    <source>
        <dbReference type="ARBA" id="ARBA00004613"/>
    </source>
</evidence>
<evidence type="ECO:0000256" key="8">
    <source>
        <dbReference type="ARBA" id="ARBA00044823"/>
    </source>
</evidence>
<comment type="subcellular location">
    <subcellularLocation>
        <location evidence="1">Early endosome</location>
    </subcellularLocation>
    <subcellularLocation>
        <location evidence="2">Secreted</location>
    </subcellularLocation>
</comment>
<evidence type="ECO:0000256" key="3">
    <source>
        <dbReference type="ARBA" id="ARBA00022525"/>
    </source>
</evidence>
<keyword evidence="4" id="KW-0732">Signal</keyword>
<evidence type="ECO:0000256" key="5">
    <source>
        <dbReference type="ARBA" id="ARBA00022753"/>
    </source>
</evidence>
<dbReference type="PANTHER" id="PTHR48094:SF18">
    <property type="entry name" value="GLUTAMINE AMIDOTRANSFERASE-LIKE CLASS 1 DOMAIN-CONTAINING PROTEIN 1"/>
    <property type="match status" value="1"/>
</dbReference>
<evidence type="ECO:0000256" key="6">
    <source>
        <dbReference type="ARBA" id="ARBA00039189"/>
    </source>
</evidence>
<evidence type="ECO:0000256" key="9">
    <source>
        <dbReference type="ARBA" id="ARBA00045408"/>
    </source>
</evidence>
<organism evidence="10 11">
    <name type="scientific">Gryllus longicercus</name>
    <dbReference type="NCBI Taxonomy" id="2509291"/>
    <lineage>
        <taxon>Eukaryota</taxon>
        <taxon>Metazoa</taxon>
        <taxon>Ecdysozoa</taxon>
        <taxon>Arthropoda</taxon>
        <taxon>Hexapoda</taxon>
        <taxon>Insecta</taxon>
        <taxon>Pterygota</taxon>
        <taxon>Neoptera</taxon>
        <taxon>Polyneoptera</taxon>
        <taxon>Orthoptera</taxon>
        <taxon>Ensifera</taxon>
        <taxon>Gryllidea</taxon>
        <taxon>Grylloidea</taxon>
        <taxon>Gryllidae</taxon>
        <taxon>Gryllinae</taxon>
        <taxon>Gryllus</taxon>
    </lineage>
</organism>
<dbReference type="GO" id="GO:0019243">
    <property type="term" value="P:methylglyoxal catabolic process to D-lactate via S-lactoyl-glutathione"/>
    <property type="evidence" value="ECO:0007669"/>
    <property type="project" value="TreeGrafter"/>
</dbReference>
<evidence type="ECO:0000256" key="1">
    <source>
        <dbReference type="ARBA" id="ARBA00004412"/>
    </source>
</evidence>
<evidence type="ECO:0000313" key="11">
    <source>
        <dbReference type="Proteomes" id="UP001378592"/>
    </source>
</evidence>
<evidence type="ECO:0000256" key="7">
    <source>
        <dbReference type="ARBA" id="ARBA00042130"/>
    </source>
</evidence>
<sequence length="229" mass="24529">MAVSGAGSGRLNCLIVLPSCSEGVSSQSFIQCFTLTHSAFTVQLATPGGKTPDFINQDEQSRRWLNDFRTKPFAVPLALEIIDPHRYSCLLIPHAPGAAVDLHNNNDLGTILLQFIQDKKLVCAIGMGVAGLLSAKTPGETCWGFKAYSLTGSSVFELARRSNFADLAVLPEDAIRDAGGQFSASEPDAVHVVVDRHLVTGQNEASTLTAVQNLVLLSNQSRQSKMSSK</sequence>
<comment type="function">
    <text evidence="9">Component of the FERRY complex (Five-subunit Endosomal Rab5 and RNA/ribosome intermediary). The FERRY complex directly interacts with mRNAs and RAB5A, and functions as a RAB5A effector involved in the localization and the distribution of specific mRNAs most likely by mediating their endosomal transport. The complex recruits mRNAs and ribosomes to early endosomes through direct mRNA-interaction.</text>
</comment>
<dbReference type="SUPFAM" id="SSF52317">
    <property type="entry name" value="Class I glutamine amidotransferase-like"/>
    <property type="match status" value="1"/>
</dbReference>
<keyword evidence="11" id="KW-1185">Reference proteome</keyword>
<dbReference type="Proteomes" id="UP001378592">
    <property type="component" value="Unassembled WGS sequence"/>
</dbReference>
<dbReference type="Gene3D" id="3.40.50.880">
    <property type="match status" value="1"/>
</dbReference>
<dbReference type="GO" id="GO:0005576">
    <property type="term" value="C:extracellular region"/>
    <property type="evidence" value="ECO:0007669"/>
    <property type="project" value="UniProtKB-SubCell"/>
</dbReference>
<dbReference type="AlphaFoldDB" id="A0AAN9VI56"/>
<keyword evidence="5" id="KW-0967">Endosome</keyword>
<dbReference type="PANTHER" id="PTHR48094">
    <property type="entry name" value="PROTEIN/NUCLEIC ACID DEGLYCASE DJ-1-RELATED"/>
    <property type="match status" value="1"/>
</dbReference>
<protein>
    <recommendedName>
        <fullName evidence="6">Glutamine amidotransferase-like class 1 domain-containing protein 1</fullName>
    </recommendedName>
    <alternativeName>
        <fullName evidence="8">Ferry endosomal RAB5 effector complex subunit 5</fullName>
    </alternativeName>
    <alternativeName>
        <fullName evidence="7">Parkinson disease 7 domain-containing protein 1</fullName>
    </alternativeName>
</protein>
<dbReference type="GO" id="GO:0005769">
    <property type="term" value="C:early endosome"/>
    <property type="evidence" value="ECO:0007669"/>
    <property type="project" value="UniProtKB-SubCell"/>
</dbReference>
<dbReference type="InterPro" id="IPR029062">
    <property type="entry name" value="Class_I_gatase-like"/>
</dbReference>
<proteinExistence type="predicted"/>